<dbReference type="STRING" id="1423738.FC84_GL000624"/>
<reference evidence="1 2" key="1">
    <citation type="journal article" date="2015" name="Genome Announc.">
        <title>Expanding the biotechnology potential of lactobacilli through comparative genomics of 213 strains and associated genera.</title>
        <authorList>
            <person name="Sun Z."/>
            <person name="Harris H.M."/>
            <person name="McCann A."/>
            <person name="Guo C."/>
            <person name="Argimon S."/>
            <person name="Zhang W."/>
            <person name="Yang X."/>
            <person name="Jeffery I.B."/>
            <person name="Cooney J.C."/>
            <person name="Kagawa T.F."/>
            <person name="Liu W."/>
            <person name="Song Y."/>
            <person name="Salvetti E."/>
            <person name="Wrobel A."/>
            <person name="Rasinkangas P."/>
            <person name="Parkhill J."/>
            <person name="Rea M.C."/>
            <person name="O'Sullivan O."/>
            <person name="Ritari J."/>
            <person name="Douillard F.P."/>
            <person name="Paul Ross R."/>
            <person name="Yang R."/>
            <person name="Briner A.E."/>
            <person name="Felis G.E."/>
            <person name="de Vos W.M."/>
            <person name="Barrangou R."/>
            <person name="Klaenhammer T.R."/>
            <person name="Caufield P.W."/>
            <person name="Cui Y."/>
            <person name="Zhang H."/>
            <person name="O'Toole P.W."/>
        </authorList>
    </citation>
    <scope>NUCLEOTIDE SEQUENCE [LARGE SCALE GENOMIC DNA]</scope>
    <source>
        <strain evidence="1 2">DSM 20335</strain>
    </source>
</reference>
<keyword evidence="2" id="KW-1185">Reference proteome</keyword>
<evidence type="ECO:0000313" key="1">
    <source>
        <dbReference type="EMBL" id="KRM79925.1"/>
    </source>
</evidence>
<dbReference type="Proteomes" id="UP000051813">
    <property type="component" value="Unassembled WGS sequence"/>
</dbReference>
<dbReference type="Pfam" id="PF08860">
    <property type="entry name" value="DUF1827"/>
    <property type="match status" value="1"/>
</dbReference>
<dbReference type="InterPro" id="IPR038226">
    <property type="entry name" value="LMG18311-like_sf"/>
</dbReference>
<dbReference type="PATRIC" id="fig|1423738.3.peg.633"/>
<dbReference type="Gene3D" id="3.40.1720.10">
    <property type="entry name" value="Streptococcus thermophilus LMG 18311 protein like"/>
    <property type="match status" value="1"/>
</dbReference>
<comment type="caution">
    <text evidence="1">The sequence shown here is derived from an EMBL/GenBank/DDBJ whole genome shotgun (WGS) entry which is preliminary data.</text>
</comment>
<name>A0A0R2BM07_9LACO</name>
<dbReference type="InterPro" id="IPR014959">
    <property type="entry name" value="DUF1827"/>
</dbReference>
<dbReference type="RefSeq" id="WP_057753930.1">
    <property type="nucleotide sequence ID" value="NZ_AYYK01000001.1"/>
</dbReference>
<evidence type="ECO:0000313" key="2">
    <source>
        <dbReference type="Proteomes" id="UP000051813"/>
    </source>
</evidence>
<sequence length="95" mass="10765">MRLFDVTNNFRDLVHHQLAGTDANLVKVYSLGNVTVLHTKAPTHEEILLKSDHRNIRDDEVNFVVESLTHLNSDQLEVIHGHHLAEVSINLPIAQ</sequence>
<dbReference type="OrthoDB" id="2308827at2"/>
<dbReference type="AlphaFoldDB" id="A0A0R2BM07"/>
<dbReference type="EMBL" id="AYYK01000001">
    <property type="protein sequence ID" value="KRM79925.1"/>
    <property type="molecule type" value="Genomic_DNA"/>
</dbReference>
<organism evidence="1 2">
    <name type="scientific">Lapidilactobacillus dextrinicus DSM 20335</name>
    <dbReference type="NCBI Taxonomy" id="1423738"/>
    <lineage>
        <taxon>Bacteria</taxon>
        <taxon>Bacillati</taxon>
        <taxon>Bacillota</taxon>
        <taxon>Bacilli</taxon>
        <taxon>Lactobacillales</taxon>
        <taxon>Lactobacillaceae</taxon>
        <taxon>Lapidilactobacillus</taxon>
    </lineage>
</organism>
<proteinExistence type="predicted"/>
<evidence type="ECO:0008006" key="3">
    <source>
        <dbReference type="Google" id="ProtNLM"/>
    </source>
</evidence>
<accession>A0A0R2BM07</accession>
<protein>
    <recommendedName>
        <fullName evidence="3">DUF1827 family protein</fullName>
    </recommendedName>
</protein>
<gene>
    <name evidence="1" type="ORF">FC84_GL000624</name>
</gene>